<dbReference type="Gene3D" id="3.10.450.50">
    <property type="match status" value="1"/>
</dbReference>
<dbReference type="InterPro" id="IPR018929">
    <property type="entry name" value="DUF2510"/>
</dbReference>
<keyword evidence="1" id="KW-0472">Membrane</keyword>
<dbReference type="Pfam" id="PF10708">
    <property type="entry name" value="DUF2510"/>
    <property type="match status" value="1"/>
</dbReference>
<evidence type="ECO:0000256" key="1">
    <source>
        <dbReference type="SAM" id="Phobius"/>
    </source>
</evidence>
<dbReference type="RefSeq" id="WP_127096377.1">
    <property type="nucleotide sequence ID" value="NZ_CP031423.1"/>
</dbReference>
<name>A0A3S9WD06_9MICO</name>
<sequence length="194" mass="20838">MTTTPPGWYDDAHGSVRWWDGERWTEHVHAPDAAASAPAQKPASKLWILWVVIGVVVLGFIVVAFTVIPLVIGLLAGGGADSDQDAAVAAVQGYDDAWQTADCDEFFAVTSADFRTSNELADCETFEATSENFQDSVIDYTVAVDDVTADGDTITVDTTETYTDAADEEAGPGSYAYRYVLVQDGDAWVIDGLQ</sequence>
<protein>
    <recommendedName>
        <fullName evidence="2">DUF2510 domain-containing protein</fullName>
    </recommendedName>
</protein>
<dbReference type="KEGG" id="mlv:CVS47_02524"/>
<evidence type="ECO:0000313" key="4">
    <source>
        <dbReference type="Proteomes" id="UP000276888"/>
    </source>
</evidence>
<feature type="domain" description="DUF2510" evidence="2">
    <location>
        <begin position="6"/>
        <end position="36"/>
    </location>
</feature>
<dbReference type="EMBL" id="CP031423">
    <property type="protein sequence ID" value="AZS37877.1"/>
    <property type="molecule type" value="Genomic_DNA"/>
</dbReference>
<gene>
    <name evidence="3" type="ORF">CVS47_02524</name>
</gene>
<reference evidence="3 4" key="1">
    <citation type="submission" date="2018-08" db="EMBL/GenBank/DDBJ databases">
        <title>Microbacterium lemovicicum sp. nov., a bacterium isolated from a natural uranium-rich soil.</title>
        <authorList>
            <person name="ORTET P."/>
        </authorList>
    </citation>
    <scope>NUCLEOTIDE SEQUENCE [LARGE SCALE GENOMIC DNA]</scope>
    <source>
        <strain evidence="3 4">Viu22</strain>
    </source>
</reference>
<dbReference type="SUPFAM" id="SSF54427">
    <property type="entry name" value="NTF2-like"/>
    <property type="match status" value="1"/>
</dbReference>
<feature type="transmembrane region" description="Helical" evidence="1">
    <location>
        <begin position="47"/>
        <end position="75"/>
    </location>
</feature>
<keyword evidence="1" id="KW-0812">Transmembrane</keyword>
<accession>A0A3S9WD06</accession>
<dbReference type="InterPro" id="IPR032710">
    <property type="entry name" value="NTF2-like_dom_sf"/>
</dbReference>
<dbReference type="AlphaFoldDB" id="A0A3S9WD06"/>
<keyword evidence="4" id="KW-1185">Reference proteome</keyword>
<organism evidence="3 4">
    <name type="scientific">Microbacterium lemovicicum</name>
    <dbReference type="NCBI Taxonomy" id="1072463"/>
    <lineage>
        <taxon>Bacteria</taxon>
        <taxon>Bacillati</taxon>
        <taxon>Actinomycetota</taxon>
        <taxon>Actinomycetes</taxon>
        <taxon>Micrococcales</taxon>
        <taxon>Microbacteriaceae</taxon>
        <taxon>Microbacterium</taxon>
    </lineage>
</organism>
<proteinExistence type="predicted"/>
<dbReference type="Proteomes" id="UP000276888">
    <property type="component" value="Chromosome"/>
</dbReference>
<keyword evidence="1" id="KW-1133">Transmembrane helix</keyword>
<evidence type="ECO:0000313" key="3">
    <source>
        <dbReference type="EMBL" id="AZS37877.1"/>
    </source>
</evidence>
<evidence type="ECO:0000259" key="2">
    <source>
        <dbReference type="Pfam" id="PF10708"/>
    </source>
</evidence>